<organism evidence="5 6">
    <name type="scientific">Scophthalmus maximus</name>
    <name type="common">Turbot</name>
    <name type="synonym">Psetta maxima</name>
    <dbReference type="NCBI Taxonomy" id="52904"/>
    <lineage>
        <taxon>Eukaryota</taxon>
        <taxon>Metazoa</taxon>
        <taxon>Chordata</taxon>
        <taxon>Craniata</taxon>
        <taxon>Vertebrata</taxon>
        <taxon>Euteleostomi</taxon>
        <taxon>Actinopterygii</taxon>
        <taxon>Neopterygii</taxon>
        <taxon>Teleostei</taxon>
        <taxon>Neoteleostei</taxon>
        <taxon>Acanthomorphata</taxon>
        <taxon>Carangaria</taxon>
        <taxon>Pleuronectiformes</taxon>
        <taxon>Pleuronectoidei</taxon>
        <taxon>Scophthalmidae</taxon>
        <taxon>Scophthalmus</taxon>
    </lineage>
</organism>
<dbReference type="EC" id="2.3.1.5" evidence="2"/>
<dbReference type="GO" id="GO:0004060">
    <property type="term" value="F:arylamine N-acetyltransferase activity"/>
    <property type="evidence" value="ECO:0007669"/>
    <property type="project" value="UniProtKB-EC"/>
</dbReference>
<keyword evidence="3 4" id="KW-0012">Acyltransferase</keyword>
<evidence type="ECO:0000313" key="6">
    <source>
        <dbReference type="Proteomes" id="UP000246464"/>
    </source>
</evidence>
<dbReference type="Pfam" id="PF00797">
    <property type="entry name" value="Acetyltransf_2"/>
    <property type="match status" value="1"/>
</dbReference>
<proteinExistence type="inferred from homology"/>
<evidence type="ECO:0000256" key="2">
    <source>
        <dbReference type="ARBA" id="ARBA00012701"/>
    </source>
</evidence>
<dbReference type="STRING" id="52904.ENSSMAP00000028834"/>
<dbReference type="InterPro" id="IPR038765">
    <property type="entry name" value="Papain-like_cys_pep_sf"/>
</dbReference>
<dbReference type="Gene3D" id="3.30.2140.20">
    <property type="match status" value="1"/>
</dbReference>
<comment type="similarity">
    <text evidence="1 4">Belongs to the arylamine N-acetyltransferase family.</text>
</comment>
<dbReference type="PANTHER" id="PTHR11786">
    <property type="entry name" value="N-HYDROXYARYLAMINE O-ACETYLTRANSFERASE"/>
    <property type="match status" value="1"/>
</dbReference>
<evidence type="ECO:0000256" key="3">
    <source>
        <dbReference type="ARBA" id="ARBA00023315"/>
    </source>
</evidence>
<keyword evidence="6" id="KW-1185">Reference proteome</keyword>
<dbReference type="EMBL" id="CP026263">
    <property type="protein sequence ID" value="AWP20742.1"/>
    <property type="molecule type" value="Genomic_DNA"/>
</dbReference>
<keyword evidence="4 5" id="KW-0808">Transferase</keyword>
<protein>
    <recommendedName>
        <fullName evidence="2">arylamine N-acetyltransferase</fullName>
        <ecNumber evidence="2">2.3.1.5</ecNumber>
    </recommendedName>
</protein>
<dbReference type="SUPFAM" id="SSF54001">
    <property type="entry name" value="Cysteine proteinases"/>
    <property type="match status" value="1"/>
</dbReference>
<name>A0A2U9D1P7_SCOMX</name>
<dbReference type="AlphaFoldDB" id="A0A2U9D1P7"/>
<accession>A0A2U9D1P7</accession>
<dbReference type="InterPro" id="IPR053710">
    <property type="entry name" value="Arylamine_NAT_domain_sf"/>
</dbReference>
<dbReference type="Proteomes" id="UP000246464">
    <property type="component" value="Chromosome 21"/>
</dbReference>
<evidence type="ECO:0000256" key="4">
    <source>
        <dbReference type="RuleBase" id="RU003452"/>
    </source>
</evidence>
<dbReference type="InterPro" id="IPR001447">
    <property type="entry name" value="Arylamine_N-AcTrfase"/>
</dbReference>
<gene>
    <name evidence="5" type="ORF">SMAX5B_001602</name>
</gene>
<reference evidence="5 6" key="1">
    <citation type="submission" date="2017-12" db="EMBL/GenBank/DDBJ databases">
        <title>Integrating genomic resources of turbot (Scophthalmus maximus) in depth evaluation of genetic and physical mapping variation across individuals.</title>
        <authorList>
            <person name="Martinez P."/>
        </authorList>
    </citation>
    <scope>NUCLEOTIDE SEQUENCE [LARGE SCALE GENOMIC DNA]</scope>
</reference>
<dbReference type="PANTHER" id="PTHR11786:SF3">
    <property type="entry name" value="ARYLAMINE N-ACETYLTRANSFERASE"/>
    <property type="match status" value="1"/>
</dbReference>
<evidence type="ECO:0000313" key="5">
    <source>
        <dbReference type="EMBL" id="AWP20742.1"/>
    </source>
</evidence>
<evidence type="ECO:0000256" key="1">
    <source>
        <dbReference type="ARBA" id="ARBA00006547"/>
    </source>
</evidence>
<dbReference type="OMA" id="EMCQYHQ"/>
<sequence length="284" mass="31732">MDMQKYLARIGLEARAPAAPSLDALRSVHARHLLSVPFEDLTAHSGGRVRLALPLLYDKLVVRRRGGFCCENNGLFSWLLSALGFRVTVLSAQVRSAITGCYGPPFDHLTLAVTLQGRRWLCDVGFGAPGFTTPLSLETTEPQAQGHRVYRVRRELDARLLEWQGEQNRGVDGEWTELYKFTLAPRRLEDFAEMCLYHQTSPCSLFYCKSLCTVVTPTGRLTYIGRRLVTVTFPCEATGGLLETTTEELQDEEIPVILAEKFGIVLDSQLVPKDEAITPPPVMY</sequence>
<dbReference type="PRINTS" id="PR01543">
    <property type="entry name" value="ANATRNSFRASE"/>
</dbReference>